<organism evidence="1 2">
    <name type="scientific">Thraustotheca clavata</name>
    <dbReference type="NCBI Taxonomy" id="74557"/>
    <lineage>
        <taxon>Eukaryota</taxon>
        <taxon>Sar</taxon>
        <taxon>Stramenopiles</taxon>
        <taxon>Oomycota</taxon>
        <taxon>Saprolegniomycetes</taxon>
        <taxon>Saprolegniales</taxon>
        <taxon>Achlyaceae</taxon>
        <taxon>Thraustotheca</taxon>
    </lineage>
</organism>
<name>A0A1W0A5C6_9STRA</name>
<sequence>MIISVLCLIHSIPQVAYPHDKTGVNLAYLRMFMYQKLTSLEGAILGLRKLQPIRVTTMIAQ</sequence>
<protein>
    <submittedName>
        <fullName evidence="1">Uncharacterized protein</fullName>
    </submittedName>
</protein>
<dbReference type="EMBL" id="JNBS01000451">
    <property type="protein sequence ID" value="OQS05487.1"/>
    <property type="molecule type" value="Genomic_DNA"/>
</dbReference>
<keyword evidence="2" id="KW-1185">Reference proteome</keyword>
<dbReference type="AlphaFoldDB" id="A0A1W0A5C6"/>
<evidence type="ECO:0000313" key="1">
    <source>
        <dbReference type="EMBL" id="OQS05487.1"/>
    </source>
</evidence>
<gene>
    <name evidence="1" type="ORF">THRCLA_20608</name>
</gene>
<comment type="caution">
    <text evidence="1">The sequence shown here is derived from an EMBL/GenBank/DDBJ whole genome shotgun (WGS) entry which is preliminary data.</text>
</comment>
<evidence type="ECO:0000313" key="2">
    <source>
        <dbReference type="Proteomes" id="UP000243217"/>
    </source>
</evidence>
<reference evidence="1 2" key="1">
    <citation type="journal article" date="2014" name="Genome Biol. Evol.">
        <title>The secreted proteins of Achlya hypogyna and Thraustotheca clavata identify the ancestral oomycete secretome and reveal gene acquisitions by horizontal gene transfer.</title>
        <authorList>
            <person name="Misner I."/>
            <person name="Blouin N."/>
            <person name="Leonard G."/>
            <person name="Richards T.A."/>
            <person name="Lane C.E."/>
        </authorList>
    </citation>
    <scope>NUCLEOTIDE SEQUENCE [LARGE SCALE GENOMIC DNA]</scope>
    <source>
        <strain evidence="1 2">ATCC 34112</strain>
    </source>
</reference>
<accession>A0A1W0A5C6</accession>
<dbReference type="Proteomes" id="UP000243217">
    <property type="component" value="Unassembled WGS sequence"/>
</dbReference>
<proteinExistence type="predicted"/>